<reference evidence="3" key="1">
    <citation type="submission" date="2020-02" db="EMBL/GenBank/DDBJ databases">
        <authorList>
            <person name="Meier V. D."/>
        </authorList>
    </citation>
    <scope>NUCLEOTIDE SEQUENCE</scope>
    <source>
        <strain evidence="3">AVDCRST_MAG82</strain>
    </source>
</reference>
<dbReference type="PANTHER" id="PTHR22946">
    <property type="entry name" value="DIENELACTONE HYDROLASE DOMAIN-CONTAINING PROTEIN-RELATED"/>
    <property type="match status" value="1"/>
</dbReference>
<keyword evidence="2" id="KW-0378">Hydrolase</keyword>
<proteinExistence type="inferred from homology"/>
<gene>
    <name evidence="3" type="ORF">AVDCRST_MAG82-73</name>
</gene>
<dbReference type="EMBL" id="CADCVA010000007">
    <property type="protein sequence ID" value="CAA9398731.1"/>
    <property type="molecule type" value="Genomic_DNA"/>
</dbReference>
<dbReference type="SUPFAM" id="SSF53474">
    <property type="entry name" value="alpha/beta-Hydrolases"/>
    <property type="match status" value="1"/>
</dbReference>
<dbReference type="GO" id="GO:0016787">
    <property type="term" value="F:hydrolase activity"/>
    <property type="evidence" value="ECO:0007669"/>
    <property type="project" value="UniProtKB-KW"/>
</dbReference>
<dbReference type="Gene3D" id="1.20.1440.110">
    <property type="entry name" value="acylaminoacyl peptidase"/>
    <property type="match status" value="1"/>
</dbReference>
<dbReference type="Pfam" id="PF06500">
    <property type="entry name" value="FrsA-like"/>
    <property type="match status" value="1"/>
</dbReference>
<evidence type="ECO:0000313" key="3">
    <source>
        <dbReference type="EMBL" id="CAA9398731.1"/>
    </source>
</evidence>
<dbReference type="InterPro" id="IPR050261">
    <property type="entry name" value="FrsA_esterase"/>
</dbReference>
<protein>
    <recommendedName>
        <fullName evidence="4">AB hydrolase-1 domain-containing protein</fullName>
    </recommendedName>
</protein>
<dbReference type="InterPro" id="IPR010520">
    <property type="entry name" value="FrsA-like"/>
</dbReference>
<accession>A0A6J4NUR3</accession>
<evidence type="ECO:0008006" key="4">
    <source>
        <dbReference type="Google" id="ProtNLM"/>
    </source>
</evidence>
<comment type="similarity">
    <text evidence="1">Belongs to the AB hydrolase superfamily.</text>
</comment>
<dbReference type="InterPro" id="IPR029058">
    <property type="entry name" value="AB_hydrolase_fold"/>
</dbReference>
<dbReference type="PANTHER" id="PTHR22946:SF12">
    <property type="entry name" value="CONIDIAL PIGMENT BIOSYNTHESIS PROTEIN AYG1 (AFU_ORTHOLOGUE AFUA_2G17550)"/>
    <property type="match status" value="1"/>
</dbReference>
<dbReference type="Gene3D" id="3.40.50.1820">
    <property type="entry name" value="alpha/beta hydrolase"/>
    <property type="match status" value="1"/>
</dbReference>
<organism evidence="3">
    <name type="scientific">uncultured Rubrobacteraceae bacterium</name>
    <dbReference type="NCBI Taxonomy" id="349277"/>
    <lineage>
        <taxon>Bacteria</taxon>
        <taxon>Bacillati</taxon>
        <taxon>Actinomycetota</taxon>
        <taxon>Rubrobacteria</taxon>
        <taxon>Rubrobacterales</taxon>
        <taxon>Rubrobacteraceae</taxon>
        <taxon>environmental samples</taxon>
    </lineage>
</organism>
<sequence>MSKKRTGQRHKNKIYFEDSELDFYLQAFPLGYQTYGGATVGEVFYAASHINEKDPDSWVEEWSNLAARVEKGAARSLERGHAASARGAYLRAFTYYRTATPLLHASDPRFRATWEMMRSCFRRAAGLFDQPIEPVEIPFEGNTLPAYFLQAPGDGEKKPTMIMVGGGETYAEDLYFWGGAAAVDRGYNALLVDMPGQGATPFEGMHHRFDVEVPMGAVVDYLLGRSEVDPERVAAYGVSLGGYLVLRSAAFEKRIGACAVSTPIVDWHQALIDAMPPLLRSAPRFLFGALTKLGRLFSPTQQVAFEKFFEWQVGARDIPDALEKFRPWKVDVGEISCPVLCMVGTGEAATFKKQTYACYAALGSPKSLRVFTEEEGADAHSQATNLRLAHQAVFDFFDEVLARPETASKRRLAGGA</sequence>
<evidence type="ECO:0000256" key="1">
    <source>
        <dbReference type="ARBA" id="ARBA00008645"/>
    </source>
</evidence>
<evidence type="ECO:0000256" key="2">
    <source>
        <dbReference type="ARBA" id="ARBA00022801"/>
    </source>
</evidence>
<name>A0A6J4NUR3_9ACTN</name>
<dbReference type="AlphaFoldDB" id="A0A6J4NUR3"/>